<proteinExistence type="predicted"/>
<feature type="compositionally biased region" description="Low complexity" evidence="1">
    <location>
        <begin position="1"/>
        <end position="13"/>
    </location>
</feature>
<feature type="region of interest" description="Disordered" evidence="1">
    <location>
        <begin position="1"/>
        <end position="180"/>
    </location>
</feature>
<evidence type="ECO:0000313" key="3">
    <source>
        <dbReference type="Proteomes" id="UP000284706"/>
    </source>
</evidence>
<feature type="compositionally biased region" description="Low complexity" evidence="1">
    <location>
        <begin position="66"/>
        <end position="96"/>
    </location>
</feature>
<sequence>MTLPSTTWSPPLTKDNASNADADVDPSTQPNSDACTEISTNNGLSSTTSTTSDGHPNPCHPSADVPSSAQTHASHSATPSTPSTPVTSLPVPTLTHSPPTPPDPKEGPNKRVKATHAPSKALSEVGSRPALAPKSRLDSNSKQGYNAISGSRSAPALPKLRPRPQAPVPQPNEFGFPAGSRLISTSHLAIPVGPTAPSAPSRTFSRNAITTTVSAYPLPSTAPSNSAAAASRGTSTASGGLRITIPSRIAYSNSNTPQGTASGANLEGQQSLSATSLDASRRTPSEFPEAHNSADGNRNRHIDSGSHRHPGPSVLGQSDYRTERAYLEWAHAMRRHRD</sequence>
<feature type="compositionally biased region" description="Basic and acidic residues" evidence="1">
    <location>
        <begin position="297"/>
        <end position="306"/>
    </location>
</feature>
<organism evidence="2 3">
    <name type="scientific">Gymnopilus dilepis</name>
    <dbReference type="NCBI Taxonomy" id="231916"/>
    <lineage>
        <taxon>Eukaryota</taxon>
        <taxon>Fungi</taxon>
        <taxon>Dikarya</taxon>
        <taxon>Basidiomycota</taxon>
        <taxon>Agaricomycotina</taxon>
        <taxon>Agaricomycetes</taxon>
        <taxon>Agaricomycetidae</taxon>
        <taxon>Agaricales</taxon>
        <taxon>Agaricineae</taxon>
        <taxon>Hymenogastraceae</taxon>
        <taxon>Gymnopilus</taxon>
    </lineage>
</organism>
<keyword evidence="3" id="KW-1185">Reference proteome</keyword>
<dbReference type="EMBL" id="NHYE01005401">
    <property type="protein sequence ID" value="PPQ73497.1"/>
    <property type="molecule type" value="Genomic_DNA"/>
</dbReference>
<name>A0A409W4S2_9AGAR</name>
<feature type="compositionally biased region" description="Polar residues" evidence="1">
    <location>
        <begin position="26"/>
        <end position="44"/>
    </location>
</feature>
<dbReference type="InParanoid" id="A0A409W4S2"/>
<dbReference type="Proteomes" id="UP000284706">
    <property type="component" value="Unassembled WGS sequence"/>
</dbReference>
<gene>
    <name evidence="2" type="ORF">CVT26_010411</name>
</gene>
<feature type="compositionally biased region" description="Polar residues" evidence="1">
    <location>
        <begin position="138"/>
        <end position="152"/>
    </location>
</feature>
<feature type="compositionally biased region" description="Polar residues" evidence="1">
    <location>
        <begin position="250"/>
        <end position="278"/>
    </location>
</feature>
<evidence type="ECO:0000256" key="1">
    <source>
        <dbReference type="SAM" id="MobiDB-lite"/>
    </source>
</evidence>
<accession>A0A409W4S2</accession>
<dbReference type="AlphaFoldDB" id="A0A409W4S2"/>
<reference evidence="2 3" key="1">
    <citation type="journal article" date="2018" name="Evol. Lett.">
        <title>Horizontal gene cluster transfer increased hallucinogenic mushroom diversity.</title>
        <authorList>
            <person name="Reynolds H.T."/>
            <person name="Vijayakumar V."/>
            <person name="Gluck-Thaler E."/>
            <person name="Korotkin H.B."/>
            <person name="Matheny P.B."/>
            <person name="Slot J.C."/>
        </authorList>
    </citation>
    <scope>NUCLEOTIDE SEQUENCE [LARGE SCALE GENOMIC DNA]</scope>
    <source>
        <strain evidence="2 3">SRW20</strain>
    </source>
</reference>
<feature type="region of interest" description="Disordered" evidence="1">
    <location>
        <begin position="215"/>
        <end position="319"/>
    </location>
</feature>
<feature type="compositionally biased region" description="Low complexity" evidence="1">
    <location>
        <begin position="217"/>
        <end position="240"/>
    </location>
</feature>
<evidence type="ECO:0000313" key="2">
    <source>
        <dbReference type="EMBL" id="PPQ73497.1"/>
    </source>
</evidence>
<comment type="caution">
    <text evidence="2">The sequence shown here is derived from an EMBL/GenBank/DDBJ whole genome shotgun (WGS) entry which is preliminary data.</text>
</comment>
<protein>
    <submittedName>
        <fullName evidence="2">Uncharacterized protein</fullName>
    </submittedName>
</protein>